<dbReference type="Gene3D" id="3.40.50.300">
    <property type="entry name" value="P-loop containing nucleotide triphosphate hydrolases"/>
    <property type="match status" value="2"/>
</dbReference>
<dbReference type="GO" id="GO:0003676">
    <property type="term" value="F:nucleic acid binding"/>
    <property type="evidence" value="ECO:0007669"/>
    <property type="project" value="InterPro"/>
</dbReference>
<dbReference type="GO" id="GO:0005524">
    <property type="term" value="F:ATP binding"/>
    <property type="evidence" value="ECO:0007669"/>
    <property type="project" value="UniProtKB-KW"/>
</dbReference>
<proteinExistence type="inferred from homology"/>
<dbReference type="InterPro" id="IPR006474">
    <property type="entry name" value="Helicase_Cas3_CRISPR-ass_core"/>
</dbReference>
<keyword evidence="8" id="KW-0067">ATP-binding</keyword>
<reference evidence="12 13" key="1">
    <citation type="submission" date="2019-02" db="EMBL/GenBank/DDBJ databases">
        <title>Genome sequencing of Clostridium botulinum clinical isolates.</title>
        <authorList>
            <person name="Brunt J."/>
            <person name="Van Vliet A.H.M."/>
            <person name="Stringer S.C."/>
            <person name="Grant K.A."/>
            <person name="Carter A.C."/>
            <person name="Peck M.W."/>
        </authorList>
    </citation>
    <scope>NUCLEOTIDE SEQUENCE [LARGE SCALE GENOMIC DNA]</scope>
    <source>
        <strain evidence="12 13">H113700579</strain>
    </source>
</reference>
<dbReference type="InterPro" id="IPR006483">
    <property type="entry name" value="CRISPR-assoc_Cas3_HD"/>
</dbReference>
<keyword evidence="3" id="KW-0540">Nuclease</keyword>
<feature type="domain" description="Helicase ATP-binding" evidence="10">
    <location>
        <begin position="274"/>
        <end position="473"/>
    </location>
</feature>
<accession>A0A6M0SSV2</accession>
<evidence type="ECO:0000313" key="12">
    <source>
        <dbReference type="EMBL" id="NFA43849.1"/>
    </source>
</evidence>
<evidence type="ECO:0000259" key="11">
    <source>
        <dbReference type="PROSITE" id="PS51643"/>
    </source>
</evidence>
<dbReference type="InterPro" id="IPR054712">
    <property type="entry name" value="Cas3-like_dom"/>
</dbReference>
<sequence length="811" mass="95150">MDIFIKKSMENVFLNFEEYALKDFSSKSKEVFRELLINTITFHDLGKINPYFQTRKMDNKNVKKNERFAAVDSRHSIISSVFYIDNYIDRLKDIENKDEKKLLRCILLINAYIISKHHGDLDEFLKFLNLFDADCKGLDLIEILNSSYEDVYIHGFSLTRNKMMNVRKNTVNYLKKIDKNISLYLYTYEKLTFSLLVASDFYGTSEFMSNLKIKNFGSIESAFEFYDIYKDTDIYKSIRKYEKEGYINRSKDLQNEKNINVLRSEMFLDAENVLISNSDKNIYFLEAPTGSGKSNVSINLSFKLIDDNNNLNKIFYVYPFNTLIEQNLKTLQKTFGKEKDVLDKIAVINSISPIKMDDKSKNKEEEIDYKYYAKALLNKQFLNYPIVLTTHVSLFNTMFGSSKESSFGSHQLANSVIVLDEIQSYKNIIWSEIITFLDTFCKILNMKVIIMSATLPNLNTLIGNDTKSVDLILNRDKYFSNPLFKYRVKINYDLINAENSIDEVYAHILNSIKSKKKILIEFIKKQSAYDFYKKIKKDSEDYIVELISGDDNLIERKRILDKIDSEEVNLKGMILISTQVIEAGVDIDMDIGYKDISKLDSDEQFMGRINRSCKNEGIVYFFNLDKTNSIYNNDIRANKEFSLLNEDMRKILTEKNFSEYYKPVLSQLKRDYNESFSDSNLEKFFTESVGVLNSTEIENRMKLIDDNNWNMSIYLSSIIETEDGSVVDGEEIWYKYRNLLMNNSMKYAEKMVKLSQVRSKMNYFIYEIKKNDNFTYNDRIGELYFIKDGDKYFDDGKLNKERFIQGIGDFI</sequence>
<feature type="domain" description="HD Cas3-type" evidence="11">
    <location>
        <begin position="14"/>
        <end position="202"/>
    </location>
</feature>
<dbReference type="EMBL" id="SGKU01000051">
    <property type="protein sequence ID" value="NFA43849.1"/>
    <property type="molecule type" value="Genomic_DNA"/>
</dbReference>
<dbReference type="InterPro" id="IPR011545">
    <property type="entry name" value="DEAD/DEAH_box_helicase_dom"/>
</dbReference>
<dbReference type="Pfam" id="PF22590">
    <property type="entry name" value="Cas3-like_C_2"/>
    <property type="match status" value="1"/>
</dbReference>
<evidence type="ECO:0000256" key="5">
    <source>
        <dbReference type="ARBA" id="ARBA00022741"/>
    </source>
</evidence>
<evidence type="ECO:0000256" key="7">
    <source>
        <dbReference type="ARBA" id="ARBA00022806"/>
    </source>
</evidence>
<keyword evidence="7" id="KW-0347">Helicase</keyword>
<dbReference type="Proteomes" id="UP000472355">
    <property type="component" value="Unassembled WGS sequence"/>
</dbReference>
<name>A0A6M0SSV2_CLOBO</name>
<gene>
    <name evidence="12" type="primary">cas3</name>
    <name evidence="12" type="ORF">EXM65_15070</name>
</gene>
<dbReference type="Gene3D" id="1.10.3210.30">
    <property type="match status" value="1"/>
</dbReference>
<dbReference type="SUPFAM" id="SSF52540">
    <property type="entry name" value="P-loop containing nucleoside triphosphate hydrolases"/>
    <property type="match status" value="1"/>
</dbReference>
<dbReference type="GO" id="GO:0004518">
    <property type="term" value="F:nuclease activity"/>
    <property type="evidence" value="ECO:0007669"/>
    <property type="project" value="UniProtKB-KW"/>
</dbReference>
<comment type="caution">
    <text evidence="12">The sequence shown here is derived from an EMBL/GenBank/DDBJ whole genome shotgun (WGS) entry which is preliminary data.</text>
</comment>
<dbReference type="CDD" id="cd09641">
    <property type="entry name" value="Cas3''_I"/>
    <property type="match status" value="1"/>
</dbReference>
<organism evidence="12 13">
    <name type="scientific">Clostridium botulinum</name>
    <dbReference type="NCBI Taxonomy" id="1491"/>
    <lineage>
        <taxon>Bacteria</taxon>
        <taxon>Bacillati</taxon>
        <taxon>Bacillota</taxon>
        <taxon>Clostridia</taxon>
        <taxon>Eubacteriales</taxon>
        <taxon>Clostridiaceae</taxon>
        <taxon>Clostridium</taxon>
    </lineage>
</organism>
<evidence type="ECO:0000256" key="4">
    <source>
        <dbReference type="ARBA" id="ARBA00022723"/>
    </source>
</evidence>
<evidence type="ECO:0000313" key="13">
    <source>
        <dbReference type="Proteomes" id="UP000472355"/>
    </source>
</evidence>
<dbReference type="SMART" id="SM00490">
    <property type="entry name" value="HELICc"/>
    <property type="match status" value="1"/>
</dbReference>
<evidence type="ECO:0000256" key="6">
    <source>
        <dbReference type="ARBA" id="ARBA00022801"/>
    </source>
</evidence>
<dbReference type="AlphaFoldDB" id="A0A6M0SSV2"/>
<dbReference type="SMART" id="SM00487">
    <property type="entry name" value="DEXDc"/>
    <property type="match status" value="1"/>
</dbReference>
<evidence type="ECO:0000256" key="3">
    <source>
        <dbReference type="ARBA" id="ARBA00022722"/>
    </source>
</evidence>
<keyword evidence="6" id="KW-0378">Hydrolase</keyword>
<dbReference type="GO" id="GO:0016787">
    <property type="term" value="F:hydrolase activity"/>
    <property type="evidence" value="ECO:0007669"/>
    <property type="project" value="UniProtKB-KW"/>
</dbReference>
<keyword evidence="9" id="KW-0051">Antiviral defense</keyword>
<evidence type="ECO:0000256" key="8">
    <source>
        <dbReference type="ARBA" id="ARBA00022840"/>
    </source>
</evidence>
<dbReference type="PROSITE" id="PS51192">
    <property type="entry name" value="HELICASE_ATP_BIND_1"/>
    <property type="match status" value="1"/>
</dbReference>
<dbReference type="InterPro" id="IPR001650">
    <property type="entry name" value="Helicase_C-like"/>
</dbReference>
<dbReference type="GO" id="GO:0004386">
    <property type="term" value="F:helicase activity"/>
    <property type="evidence" value="ECO:0007669"/>
    <property type="project" value="UniProtKB-KW"/>
</dbReference>
<dbReference type="NCBIfam" id="TIGR01587">
    <property type="entry name" value="cas3_core"/>
    <property type="match status" value="1"/>
</dbReference>
<comment type="similarity">
    <text evidence="2">In the central section; belongs to the CRISPR-associated helicase Cas3 family.</text>
</comment>
<keyword evidence="4" id="KW-0479">Metal-binding</keyword>
<protein>
    <submittedName>
        <fullName evidence="12">CRISPR-associated helicase Cas3</fullName>
    </submittedName>
</protein>
<evidence type="ECO:0000259" key="10">
    <source>
        <dbReference type="PROSITE" id="PS51192"/>
    </source>
</evidence>
<dbReference type="InterPro" id="IPR027417">
    <property type="entry name" value="P-loop_NTPase"/>
</dbReference>
<dbReference type="NCBIfam" id="TIGR01596">
    <property type="entry name" value="cas3_HD"/>
    <property type="match status" value="1"/>
</dbReference>
<comment type="similarity">
    <text evidence="1">In the N-terminal section; belongs to the CRISPR-associated nuclease Cas3-HD family.</text>
</comment>
<evidence type="ECO:0000256" key="9">
    <source>
        <dbReference type="ARBA" id="ARBA00023118"/>
    </source>
</evidence>
<dbReference type="GO" id="GO:0051607">
    <property type="term" value="P:defense response to virus"/>
    <property type="evidence" value="ECO:0007669"/>
    <property type="project" value="UniProtKB-KW"/>
</dbReference>
<dbReference type="InterPro" id="IPR014001">
    <property type="entry name" value="Helicase_ATP-bd"/>
</dbReference>
<dbReference type="Pfam" id="PF00270">
    <property type="entry name" value="DEAD"/>
    <property type="match status" value="1"/>
</dbReference>
<evidence type="ECO:0000256" key="1">
    <source>
        <dbReference type="ARBA" id="ARBA00006847"/>
    </source>
</evidence>
<dbReference type="InterPro" id="IPR038257">
    <property type="entry name" value="CRISPR-assoc_Cas3_HD_sf"/>
</dbReference>
<keyword evidence="5" id="KW-0547">Nucleotide-binding</keyword>
<dbReference type="GO" id="GO:0046872">
    <property type="term" value="F:metal ion binding"/>
    <property type="evidence" value="ECO:0007669"/>
    <property type="project" value="UniProtKB-KW"/>
</dbReference>
<evidence type="ECO:0000256" key="2">
    <source>
        <dbReference type="ARBA" id="ARBA00009046"/>
    </source>
</evidence>
<dbReference type="PROSITE" id="PS51643">
    <property type="entry name" value="HD_CAS3"/>
    <property type="match status" value="1"/>
</dbReference>